<feature type="transmembrane region" description="Helical" evidence="1">
    <location>
        <begin position="172"/>
        <end position="201"/>
    </location>
</feature>
<dbReference type="EMBL" id="JAFMYW010000002">
    <property type="protein sequence ID" value="MBO0948488.1"/>
    <property type="molecule type" value="Genomic_DNA"/>
</dbReference>
<reference evidence="2 3" key="1">
    <citation type="submission" date="2021-03" db="EMBL/GenBank/DDBJ databases">
        <title>Fibrella sp. HMF5405 genome sequencing and assembly.</title>
        <authorList>
            <person name="Kang H."/>
            <person name="Kim H."/>
            <person name="Bae S."/>
            <person name="Joh K."/>
        </authorList>
    </citation>
    <scope>NUCLEOTIDE SEQUENCE [LARGE SCALE GENOMIC DNA]</scope>
    <source>
        <strain evidence="2 3">HMF5405</strain>
    </source>
</reference>
<organism evidence="2 3">
    <name type="scientific">Fibrella forsythiae</name>
    <dbReference type="NCBI Taxonomy" id="2817061"/>
    <lineage>
        <taxon>Bacteria</taxon>
        <taxon>Pseudomonadati</taxon>
        <taxon>Bacteroidota</taxon>
        <taxon>Cytophagia</taxon>
        <taxon>Cytophagales</taxon>
        <taxon>Spirosomataceae</taxon>
        <taxon>Fibrella</taxon>
    </lineage>
</organism>
<keyword evidence="1" id="KW-0812">Transmembrane</keyword>
<feature type="transmembrane region" description="Helical" evidence="1">
    <location>
        <begin position="260"/>
        <end position="279"/>
    </location>
</feature>
<comment type="caution">
    <text evidence="2">The sequence shown here is derived from an EMBL/GenBank/DDBJ whole genome shotgun (WGS) entry which is preliminary data.</text>
</comment>
<feature type="transmembrane region" description="Helical" evidence="1">
    <location>
        <begin position="299"/>
        <end position="315"/>
    </location>
</feature>
<feature type="transmembrane region" description="Helical" evidence="1">
    <location>
        <begin position="210"/>
        <end position="231"/>
    </location>
</feature>
<gene>
    <name evidence="2" type="ORF">J2I46_07860</name>
</gene>
<dbReference type="RefSeq" id="WP_207328455.1">
    <property type="nucleotide sequence ID" value="NZ_JAFMYW010000002.1"/>
</dbReference>
<evidence type="ECO:0000256" key="1">
    <source>
        <dbReference type="SAM" id="Phobius"/>
    </source>
</evidence>
<keyword evidence="3" id="KW-1185">Reference proteome</keyword>
<dbReference type="Proteomes" id="UP000664628">
    <property type="component" value="Unassembled WGS sequence"/>
</dbReference>
<feature type="transmembrane region" description="Helical" evidence="1">
    <location>
        <begin position="327"/>
        <end position="346"/>
    </location>
</feature>
<proteinExistence type="predicted"/>
<keyword evidence="1" id="KW-1133">Transmembrane helix</keyword>
<accession>A0ABS3JER4</accession>
<keyword evidence="1" id="KW-0472">Membrane</keyword>
<sequence length="560" mass="62438">MRLLFNTSSARGQSVAGLLIALPIAIWLWALLRYAVDVVYNDDYALLTFIARWHNPAVSWSDRFADLVALHNTHRIIYDRLVSLASYYLTGQINFVLMIWLGNLALGGICWQLWRGFRQLGLPAWYFLPIPCWLFSMQSHENMFWSMAALQNFTVIWFVQEALHQVHKRAPLGWPLLLSIGAALTSGNGVLAFLIGAILLVSQQRRDRTLWVWLSYTVVALILLLVIFPAAHERTPLLGWVPNLFVVLGSAFTNETTTTIPLAGGALLTTAIGITALFRVTRFGAVGRRLRQLPGLPEWLAFGLFVIATALLLAMHRLPDELLRDRYKLYAHLMLSLVYLVGLAVAGPRLKVGWALTGTLLAVVMNAIAFHACLPKIIGGFQQRQADAFNFRTNATTLAIPYLRSYTDSLLTSTQQQHIYTLPNPIKPPAAWSVTPSTDSLLISSFQDDFIHNSFLGEHPCYIEIDNQTVAHTLATGTDKGMYITISDKQQHTYLFPASPGKGSIRDFVTGQGLFKPGFAVSFLSSRLKPGLYQVKLLRITPNGYQQLGAGQPLDIQSVY</sequence>
<feature type="transmembrane region" description="Helical" evidence="1">
    <location>
        <begin position="352"/>
        <end position="374"/>
    </location>
</feature>
<feature type="transmembrane region" description="Helical" evidence="1">
    <location>
        <begin position="120"/>
        <end position="136"/>
    </location>
</feature>
<protein>
    <submittedName>
        <fullName evidence="2">Uncharacterized protein</fullName>
    </submittedName>
</protein>
<name>A0ABS3JER4_9BACT</name>
<evidence type="ECO:0000313" key="2">
    <source>
        <dbReference type="EMBL" id="MBO0948488.1"/>
    </source>
</evidence>
<feature type="transmembrane region" description="Helical" evidence="1">
    <location>
        <begin position="93"/>
        <end position="114"/>
    </location>
</feature>
<feature type="transmembrane region" description="Helical" evidence="1">
    <location>
        <begin position="12"/>
        <end position="32"/>
    </location>
</feature>
<evidence type="ECO:0000313" key="3">
    <source>
        <dbReference type="Proteomes" id="UP000664628"/>
    </source>
</evidence>